<dbReference type="CDD" id="cd09630">
    <property type="entry name" value="CDH_like_cytochrome"/>
    <property type="match status" value="1"/>
</dbReference>
<feature type="transmembrane region" description="Helical" evidence="1">
    <location>
        <begin position="311"/>
        <end position="331"/>
    </location>
</feature>
<feature type="signal peptide" evidence="2">
    <location>
        <begin position="1"/>
        <end position="20"/>
    </location>
</feature>
<gene>
    <name evidence="4" type="ORF">BN869_000010952_1</name>
</gene>
<dbReference type="InterPro" id="IPR015920">
    <property type="entry name" value="Cellobiose_DH-like_cyt"/>
</dbReference>
<dbReference type="CDD" id="cd08760">
    <property type="entry name" value="Cyt_b561_FRRS1_like"/>
    <property type="match status" value="1"/>
</dbReference>
<keyword evidence="1" id="KW-1133">Transmembrane helix</keyword>
<evidence type="ECO:0000256" key="2">
    <source>
        <dbReference type="SAM" id="SignalP"/>
    </source>
</evidence>
<dbReference type="PANTHER" id="PTHR47797:SF1">
    <property type="entry name" value="CYTOCHROME B561 DOMAIN-CONTAINING PROTEIN-RELATED"/>
    <property type="match status" value="1"/>
</dbReference>
<proteinExistence type="predicted"/>
<keyword evidence="1" id="KW-0812">Transmembrane</keyword>
<name>A0A0B7KCS4_BIOOC</name>
<dbReference type="Pfam" id="PF16010">
    <property type="entry name" value="CDH-cyt"/>
    <property type="match status" value="1"/>
</dbReference>
<organism evidence="4">
    <name type="scientific">Bionectria ochroleuca</name>
    <name type="common">Gliocladium roseum</name>
    <dbReference type="NCBI Taxonomy" id="29856"/>
    <lineage>
        <taxon>Eukaryota</taxon>
        <taxon>Fungi</taxon>
        <taxon>Dikarya</taxon>
        <taxon>Ascomycota</taxon>
        <taxon>Pezizomycotina</taxon>
        <taxon>Sordariomycetes</taxon>
        <taxon>Hypocreomycetidae</taxon>
        <taxon>Hypocreales</taxon>
        <taxon>Bionectriaceae</taxon>
        <taxon>Clonostachys</taxon>
    </lineage>
</organism>
<dbReference type="EMBL" id="CDPU01000046">
    <property type="protein sequence ID" value="CEO54894.1"/>
    <property type="molecule type" value="Genomic_DNA"/>
</dbReference>
<dbReference type="Gene3D" id="2.60.40.1210">
    <property type="entry name" value="Cellobiose dehydrogenase, cytochrome domain"/>
    <property type="match status" value="1"/>
</dbReference>
<keyword evidence="1" id="KW-0472">Membrane</keyword>
<evidence type="ECO:0000259" key="3">
    <source>
        <dbReference type="Pfam" id="PF16010"/>
    </source>
</evidence>
<protein>
    <recommendedName>
        <fullName evidence="3">Cellobiose dehydrogenase-like cytochrome domain-containing protein</fullName>
    </recommendedName>
</protein>
<feature type="chain" id="PRO_5002119348" description="Cellobiose dehydrogenase-like cytochrome domain-containing protein" evidence="2">
    <location>
        <begin position="21"/>
        <end position="390"/>
    </location>
</feature>
<accession>A0A0B7KCS4</accession>
<feature type="transmembrane region" description="Helical" evidence="1">
    <location>
        <begin position="207"/>
        <end position="232"/>
    </location>
</feature>
<reference evidence="4" key="1">
    <citation type="submission" date="2015-01" db="EMBL/GenBank/DDBJ databases">
        <authorList>
            <person name="Durling Mikael"/>
        </authorList>
    </citation>
    <scope>NUCLEOTIDE SEQUENCE</scope>
</reference>
<dbReference type="AlphaFoldDB" id="A0A0B7KCS4"/>
<feature type="transmembrane region" description="Helical" evidence="1">
    <location>
        <begin position="337"/>
        <end position="360"/>
    </location>
</feature>
<dbReference type="SUPFAM" id="SSF49344">
    <property type="entry name" value="CBD9-like"/>
    <property type="match status" value="1"/>
</dbReference>
<sequence>MRPAAIIGVAASLYATAANALASYTTGANDDIRLHWGFPNSTIKARTGNIYFKIDAPSTYAWVGIGVGKSMLDAMMFVVYKGTNDSVTVSMRTGEHHTPPVYTPTTKVQVLNGSGVADGRMVAEVKYADFNMEGKDVWMCAWDSVGPLELSDKKDAVIHKHDGNRQFTINHSAAAISSETNVFSASDDGSDNGIAPYVAPVNYDTIVLAHGIIMSALFLVLYPAGAIIMPLFGNWFYHAVEQCIAYLIMWVGFGLGVTYASYAGMFGKQTHTQMGTICVVLLSFQPVLGYLHHLDYKKHNRTGLLGRIHSWHGRGLMIVGIVNGGFGLQMTGQVGSAWFIAYVTVAVIVSAGYVGAIVYSMSSRMKQRNRPPRTVVVETVSGPALRLRSR</sequence>
<keyword evidence="2" id="KW-0732">Signal</keyword>
<evidence type="ECO:0000313" key="4">
    <source>
        <dbReference type="EMBL" id="CEO54894.1"/>
    </source>
</evidence>
<feature type="domain" description="Cellobiose dehydrogenase-like cytochrome" evidence="3">
    <location>
        <begin position="26"/>
        <end position="126"/>
    </location>
</feature>
<feature type="transmembrane region" description="Helical" evidence="1">
    <location>
        <begin position="244"/>
        <end position="262"/>
    </location>
</feature>
<evidence type="ECO:0000256" key="1">
    <source>
        <dbReference type="SAM" id="Phobius"/>
    </source>
</evidence>
<dbReference type="PANTHER" id="PTHR47797">
    <property type="entry name" value="DEHYDROGENASE, PUTATIVE (AFU_ORTHOLOGUE AFUA_8G05805)-RELATED"/>
    <property type="match status" value="1"/>
</dbReference>